<keyword evidence="4" id="KW-1185">Reference proteome</keyword>
<evidence type="ECO:0000259" key="2">
    <source>
        <dbReference type="PROSITE" id="PS50943"/>
    </source>
</evidence>
<protein>
    <submittedName>
        <fullName evidence="3">Helix-turn-helix transcriptional regulator</fullName>
    </submittedName>
</protein>
<comment type="caution">
    <text evidence="3">The sequence shown here is derived from an EMBL/GenBank/DDBJ whole genome shotgun (WGS) entry which is preliminary data.</text>
</comment>
<evidence type="ECO:0000313" key="3">
    <source>
        <dbReference type="EMBL" id="MBD7944102.1"/>
    </source>
</evidence>
<reference evidence="3 4" key="1">
    <citation type="submission" date="2020-08" db="EMBL/GenBank/DDBJ databases">
        <title>A Genomic Blueprint of the Chicken Gut Microbiome.</title>
        <authorList>
            <person name="Gilroy R."/>
            <person name="Ravi A."/>
            <person name="Getino M."/>
            <person name="Pursley I."/>
            <person name="Horton D.L."/>
            <person name="Alikhan N.-F."/>
            <person name="Baker D."/>
            <person name="Gharbi K."/>
            <person name="Hall N."/>
            <person name="Watson M."/>
            <person name="Adriaenssens E.M."/>
            <person name="Foster-Nyarko E."/>
            <person name="Jarju S."/>
            <person name="Secka A."/>
            <person name="Antonio M."/>
            <person name="Oren A."/>
            <person name="Chaudhuri R."/>
            <person name="La Ragione R.M."/>
            <person name="Hildebrand F."/>
            <person name="Pallen M.J."/>
        </authorList>
    </citation>
    <scope>NUCLEOTIDE SEQUENCE [LARGE SCALE GENOMIC DNA]</scope>
    <source>
        <strain evidence="3 4">Sa2BUA9</strain>
    </source>
</reference>
<dbReference type="PANTHER" id="PTHR46558:SF12">
    <property type="entry name" value="DNA-BINDING PROTEIN"/>
    <property type="match status" value="1"/>
</dbReference>
<dbReference type="Gene3D" id="1.10.260.40">
    <property type="entry name" value="lambda repressor-like DNA-binding domains"/>
    <property type="match status" value="1"/>
</dbReference>
<name>A0ABR8R8I3_9BACI</name>
<dbReference type="EMBL" id="JACSQO010000003">
    <property type="protein sequence ID" value="MBD7944102.1"/>
    <property type="molecule type" value="Genomic_DNA"/>
</dbReference>
<dbReference type="SMART" id="SM00530">
    <property type="entry name" value="HTH_XRE"/>
    <property type="match status" value="1"/>
</dbReference>
<dbReference type="PANTHER" id="PTHR46558">
    <property type="entry name" value="TRACRIPTIONAL REGULATORY PROTEIN-RELATED-RELATED"/>
    <property type="match status" value="1"/>
</dbReference>
<evidence type="ECO:0000256" key="1">
    <source>
        <dbReference type="ARBA" id="ARBA00023125"/>
    </source>
</evidence>
<dbReference type="InterPro" id="IPR001387">
    <property type="entry name" value="Cro/C1-type_HTH"/>
</dbReference>
<organism evidence="3 4">
    <name type="scientific">Psychrobacillus faecigallinarum</name>
    <dbReference type="NCBI Taxonomy" id="2762235"/>
    <lineage>
        <taxon>Bacteria</taxon>
        <taxon>Bacillati</taxon>
        <taxon>Bacillota</taxon>
        <taxon>Bacilli</taxon>
        <taxon>Bacillales</taxon>
        <taxon>Bacillaceae</taxon>
        <taxon>Psychrobacillus</taxon>
    </lineage>
</organism>
<dbReference type="InterPro" id="IPR010982">
    <property type="entry name" value="Lambda_DNA-bd_dom_sf"/>
</dbReference>
<accession>A0ABR8R8I3</accession>
<proteinExistence type="predicted"/>
<keyword evidence="1" id="KW-0238">DNA-binding</keyword>
<dbReference type="SUPFAM" id="SSF47413">
    <property type="entry name" value="lambda repressor-like DNA-binding domains"/>
    <property type="match status" value="1"/>
</dbReference>
<sequence length="80" mass="9289">MTIIIYIKKEEAIIVKSRLKELRAREGLNQTELAKLAKISRQTISLIEREEYMPSILIAVRIARIFNESVENVFLIGEDE</sequence>
<dbReference type="CDD" id="cd00093">
    <property type="entry name" value="HTH_XRE"/>
    <property type="match status" value="1"/>
</dbReference>
<evidence type="ECO:0000313" key="4">
    <source>
        <dbReference type="Proteomes" id="UP000640786"/>
    </source>
</evidence>
<dbReference type="Pfam" id="PF01381">
    <property type="entry name" value="HTH_3"/>
    <property type="match status" value="1"/>
</dbReference>
<feature type="domain" description="HTH cro/C1-type" evidence="2">
    <location>
        <begin position="19"/>
        <end position="73"/>
    </location>
</feature>
<dbReference type="Proteomes" id="UP000640786">
    <property type="component" value="Unassembled WGS sequence"/>
</dbReference>
<gene>
    <name evidence="3" type="ORF">H9650_08220</name>
</gene>
<dbReference type="PROSITE" id="PS50943">
    <property type="entry name" value="HTH_CROC1"/>
    <property type="match status" value="1"/>
</dbReference>